<feature type="compositionally biased region" description="Basic residues" evidence="1">
    <location>
        <begin position="71"/>
        <end position="84"/>
    </location>
</feature>
<feature type="compositionally biased region" description="Basic and acidic residues" evidence="1">
    <location>
        <begin position="58"/>
        <end position="70"/>
    </location>
</feature>
<reference evidence="2 3" key="1">
    <citation type="journal article" date="2022" name="Nat. Ecol. Evol.">
        <title>A masculinizing supergene underlies an exaggerated male reproductive morph in a spider.</title>
        <authorList>
            <person name="Hendrickx F."/>
            <person name="De Corte Z."/>
            <person name="Sonet G."/>
            <person name="Van Belleghem S.M."/>
            <person name="Kostlbacher S."/>
            <person name="Vangestel C."/>
        </authorList>
    </citation>
    <scope>NUCLEOTIDE SEQUENCE [LARGE SCALE GENOMIC DNA]</scope>
    <source>
        <strain evidence="2">W744_W776</strain>
    </source>
</reference>
<dbReference type="AlphaFoldDB" id="A0AAV6TUX2"/>
<keyword evidence="3" id="KW-1185">Reference proteome</keyword>
<feature type="compositionally biased region" description="Polar residues" evidence="1">
    <location>
        <begin position="47"/>
        <end position="57"/>
    </location>
</feature>
<accession>A0AAV6TUX2</accession>
<feature type="compositionally biased region" description="Polar residues" evidence="1">
    <location>
        <begin position="27"/>
        <end position="36"/>
    </location>
</feature>
<sequence length="157" mass="18016">MMTRPRSRRPTTTTKKRGGGRDPKWQPKNTHFSKSIPQDGWEKGTRKNSGTGDQNNSKGERAEKKWEAGKAKNKIKQKQAKKQNKTTSDQQMHDTQKQRAQCPAKPIDQPDCITERDVHEHGAHHHSIETVSSKQDPPLDRFLVGAFHPLREEKKHL</sequence>
<feature type="region of interest" description="Disordered" evidence="1">
    <location>
        <begin position="1"/>
        <end position="139"/>
    </location>
</feature>
<gene>
    <name evidence="2" type="ORF">JTE90_013358</name>
</gene>
<comment type="caution">
    <text evidence="2">The sequence shown here is derived from an EMBL/GenBank/DDBJ whole genome shotgun (WGS) entry which is preliminary data.</text>
</comment>
<organism evidence="2 3">
    <name type="scientific">Oedothorax gibbosus</name>
    <dbReference type="NCBI Taxonomy" id="931172"/>
    <lineage>
        <taxon>Eukaryota</taxon>
        <taxon>Metazoa</taxon>
        <taxon>Ecdysozoa</taxon>
        <taxon>Arthropoda</taxon>
        <taxon>Chelicerata</taxon>
        <taxon>Arachnida</taxon>
        <taxon>Araneae</taxon>
        <taxon>Araneomorphae</taxon>
        <taxon>Entelegynae</taxon>
        <taxon>Araneoidea</taxon>
        <taxon>Linyphiidae</taxon>
        <taxon>Erigoninae</taxon>
        <taxon>Oedothorax</taxon>
    </lineage>
</organism>
<proteinExistence type="predicted"/>
<evidence type="ECO:0000256" key="1">
    <source>
        <dbReference type="SAM" id="MobiDB-lite"/>
    </source>
</evidence>
<evidence type="ECO:0000313" key="3">
    <source>
        <dbReference type="Proteomes" id="UP000827092"/>
    </source>
</evidence>
<evidence type="ECO:0000313" key="2">
    <source>
        <dbReference type="EMBL" id="KAG8175807.1"/>
    </source>
</evidence>
<dbReference type="Proteomes" id="UP000827092">
    <property type="component" value="Unassembled WGS sequence"/>
</dbReference>
<dbReference type="EMBL" id="JAFNEN010000948">
    <property type="protein sequence ID" value="KAG8175807.1"/>
    <property type="molecule type" value="Genomic_DNA"/>
</dbReference>
<name>A0AAV6TUX2_9ARAC</name>
<protein>
    <submittedName>
        <fullName evidence="2">Uncharacterized protein</fullName>
    </submittedName>
</protein>
<feature type="compositionally biased region" description="Basic residues" evidence="1">
    <location>
        <begin position="1"/>
        <end position="18"/>
    </location>
</feature>